<dbReference type="Proteomes" id="UP001277561">
    <property type="component" value="Unassembled WGS sequence"/>
</dbReference>
<comment type="caution">
    <text evidence="1">The sequence shown here is derived from an EMBL/GenBank/DDBJ whole genome shotgun (WGS) entry which is preliminary data.</text>
</comment>
<keyword evidence="2" id="KW-1185">Reference proteome</keyword>
<proteinExistence type="predicted"/>
<name>A0ABU4W8F7_9HYPH</name>
<sequence length="94" mass="10587">MFDGESLSTRIANRNSRHAGSHIVNGTVPALRHLVDVWARDERGQDDRLQRFRQRLKEMEAIELEHGGFSLGVFEEPPPFRVRSSDAAGQASDT</sequence>
<evidence type="ECO:0000313" key="2">
    <source>
        <dbReference type="Proteomes" id="UP001277561"/>
    </source>
</evidence>
<reference evidence="1" key="1">
    <citation type="journal article" date="2023" name="Phytobiomes J">
        <title>Deciphering the key players within the bacterial microbiota associated with aerial crown gall tumors on rhododendron: Insights into the gallobiome.</title>
        <authorList>
            <person name="Kuzmanovic N."/>
            <person name="Nesme J."/>
            <person name="Wolf J."/>
            <person name="Neumann-Schaal M."/>
            <person name="Petersen J."/>
            <person name="Fernandez-Gnecco G."/>
            <person name="Sproeer C."/>
            <person name="Bunk B."/>
            <person name="Overmann J."/>
            <person name="Sorensen S.J."/>
            <person name="Idczak E."/>
            <person name="Smalla K."/>
        </authorList>
    </citation>
    <scope>NUCLEOTIDE SEQUENCE [LARGE SCALE GENOMIC DNA]</scope>
    <source>
        <strain evidence="1">Rho-14.1</strain>
    </source>
</reference>
<organism evidence="1 2">
    <name type="scientific">Agrobacterium rosae</name>
    <dbReference type="NCBI Taxonomy" id="1972867"/>
    <lineage>
        <taxon>Bacteria</taxon>
        <taxon>Pseudomonadati</taxon>
        <taxon>Pseudomonadota</taxon>
        <taxon>Alphaproteobacteria</taxon>
        <taxon>Hyphomicrobiales</taxon>
        <taxon>Rhizobiaceae</taxon>
        <taxon>Rhizobium/Agrobacterium group</taxon>
        <taxon>Agrobacterium</taxon>
    </lineage>
</organism>
<accession>A0ABU4W8F7</accession>
<gene>
    <name evidence="1" type="ORF">RMS29_27495</name>
</gene>
<dbReference type="EMBL" id="JAVRAD010000029">
    <property type="protein sequence ID" value="MDX8332942.1"/>
    <property type="molecule type" value="Genomic_DNA"/>
</dbReference>
<protein>
    <submittedName>
        <fullName evidence="1">Uncharacterized protein</fullName>
    </submittedName>
</protein>
<evidence type="ECO:0000313" key="1">
    <source>
        <dbReference type="EMBL" id="MDX8332942.1"/>
    </source>
</evidence>